<name>A0A9C7PYB7_9RHOD</name>
<dbReference type="AlphaFoldDB" id="A0A9C7PYB7"/>
<feature type="region of interest" description="Disordered" evidence="1">
    <location>
        <begin position="1"/>
        <end position="20"/>
    </location>
</feature>
<sequence length="203" mass="23953">MQEEHKQLSKVQEHEIPVLEPQEEKNQVYIYPEKFPERDLDKALQQELQNASELDPVLDAWYHTEDSDQSSSDVVELADQSTSHSSEEDECRRCRGLLEDKTYSSVDEALRDAAVFHHFGFEEELKRANLDIYGRIASVNFLRKLVYKEFLSAEETVKKWRDYIHNLGRGLIHLDTHLLQSYFRDDPLLQFAADYFIEEDWVD</sequence>
<evidence type="ECO:0000256" key="1">
    <source>
        <dbReference type="SAM" id="MobiDB-lite"/>
    </source>
</evidence>
<accession>A0A9C7PYB7</accession>
<protein>
    <submittedName>
        <fullName evidence="2">Uncharacterized protein</fullName>
    </submittedName>
</protein>
<dbReference type="OrthoDB" id="10392935at2759"/>
<dbReference type="InterPro" id="IPR036236">
    <property type="entry name" value="Znf_C2H2_sf"/>
</dbReference>
<reference evidence="2" key="2">
    <citation type="submission" date="2022-01" db="EMBL/GenBank/DDBJ databases">
        <authorList>
            <person name="Hirooka S."/>
            <person name="Miyagishima S.Y."/>
        </authorList>
    </citation>
    <scope>NUCLEOTIDE SEQUENCE</scope>
    <source>
        <strain evidence="2">NBRC 102759</strain>
    </source>
</reference>
<comment type="caution">
    <text evidence="2">The sequence shown here is derived from an EMBL/GenBank/DDBJ whole genome shotgun (WGS) entry which is preliminary data.</text>
</comment>
<dbReference type="Proteomes" id="UP001061958">
    <property type="component" value="Unassembled WGS sequence"/>
</dbReference>
<dbReference type="SUPFAM" id="SSF57667">
    <property type="entry name" value="beta-beta-alpha zinc fingers"/>
    <property type="match status" value="1"/>
</dbReference>
<feature type="region of interest" description="Disordered" evidence="1">
    <location>
        <begin position="65"/>
        <end position="89"/>
    </location>
</feature>
<dbReference type="EMBL" id="BQMJ01000027">
    <property type="protein sequence ID" value="GJQ11742.1"/>
    <property type="molecule type" value="Genomic_DNA"/>
</dbReference>
<proteinExistence type="predicted"/>
<keyword evidence="3" id="KW-1185">Reference proteome</keyword>
<evidence type="ECO:0000313" key="2">
    <source>
        <dbReference type="EMBL" id="GJQ11742.1"/>
    </source>
</evidence>
<organism evidence="2 3">
    <name type="scientific">Galdieria partita</name>
    <dbReference type="NCBI Taxonomy" id="83374"/>
    <lineage>
        <taxon>Eukaryota</taxon>
        <taxon>Rhodophyta</taxon>
        <taxon>Bangiophyceae</taxon>
        <taxon>Galdieriales</taxon>
        <taxon>Galdieriaceae</taxon>
        <taxon>Galdieria</taxon>
    </lineage>
</organism>
<gene>
    <name evidence="2" type="ORF">GpartN1_g3533.t1</name>
</gene>
<evidence type="ECO:0000313" key="3">
    <source>
        <dbReference type="Proteomes" id="UP001061958"/>
    </source>
</evidence>
<reference evidence="2" key="1">
    <citation type="journal article" date="2022" name="Proc. Natl. Acad. Sci. U.S.A.">
        <title>Life cycle and functional genomics of the unicellular red alga Galdieria for elucidating algal and plant evolution and industrial use.</title>
        <authorList>
            <person name="Hirooka S."/>
            <person name="Itabashi T."/>
            <person name="Ichinose T.M."/>
            <person name="Onuma R."/>
            <person name="Fujiwara T."/>
            <person name="Yamashita S."/>
            <person name="Jong L.W."/>
            <person name="Tomita R."/>
            <person name="Iwane A.H."/>
            <person name="Miyagishima S.Y."/>
        </authorList>
    </citation>
    <scope>NUCLEOTIDE SEQUENCE</scope>
    <source>
        <strain evidence="2">NBRC 102759</strain>
    </source>
</reference>